<dbReference type="AlphaFoldDB" id="A0A8J6CS80"/>
<dbReference type="Gene3D" id="1.10.340.70">
    <property type="match status" value="1"/>
</dbReference>
<accession>A0A8J6CS80</accession>
<evidence type="ECO:0000313" key="3">
    <source>
        <dbReference type="Proteomes" id="UP000701853"/>
    </source>
</evidence>
<dbReference type="Proteomes" id="UP000701853">
    <property type="component" value="Chromosome 8"/>
</dbReference>
<dbReference type="FunFam" id="1.10.340.70:FF:000001">
    <property type="entry name" value="Retrovirus-related Pol polyprotein from transposon gypsy-like Protein"/>
    <property type="match status" value="1"/>
</dbReference>
<evidence type="ECO:0000313" key="2">
    <source>
        <dbReference type="EMBL" id="KAG8485497.1"/>
    </source>
</evidence>
<reference evidence="2 3" key="1">
    <citation type="journal article" date="2021" name="bioRxiv">
        <title>The Gossypium anomalum genome as a resource for cotton improvement and evolutionary analysis of hybrid incompatibility.</title>
        <authorList>
            <person name="Grover C.E."/>
            <person name="Yuan D."/>
            <person name="Arick M.A."/>
            <person name="Miller E.R."/>
            <person name="Hu G."/>
            <person name="Peterson D.G."/>
            <person name="Wendel J.F."/>
            <person name="Udall J.A."/>
        </authorList>
    </citation>
    <scope>NUCLEOTIDE SEQUENCE [LARGE SCALE GENOMIC DNA]</scope>
    <source>
        <strain evidence="2">JFW-Udall</strain>
        <tissue evidence="2">Leaf</tissue>
    </source>
</reference>
<dbReference type="EMBL" id="JAHUZN010000008">
    <property type="protein sequence ID" value="KAG8485497.1"/>
    <property type="molecule type" value="Genomic_DNA"/>
</dbReference>
<comment type="caution">
    <text evidence="2">The sequence shown here is derived from an EMBL/GenBank/DDBJ whole genome shotgun (WGS) entry which is preliminary data.</text>
</comment>
<dbReference type="InterPro" id="IPR050951">
    <property type="entry name" value="Retrovirus_Pol_polyprotein"/>
</dbReference>
<keyword evidence="3" id="KW-1185">Reference proteome</keyword>
<protein>
    <recommendedName>
        <fullName evidence="1">Integrase zinc-binding domain-containing protein</fullName>
    </recommendedName>
</protein>
<organism evidence="2 3">
    <name type="scientific">Gossypium anomalum</name>
    <dbReference type="NCBI Taxonomy" id="47600"/>
    <lineage>
        <taxon>Eukaryota</taxon>
        <taxon>Viridiplantae</taxon>
        <taxon>Streptophyta</taxon>
        <taxon>Embryophyta</taxon>
        <taxon>Tracheophyta</taxon>
        <taxon>Spermatophyta</taxon>
        <taxon>Magnoliopsida</taxon>
        <taxon>eudicotyledons</taxon>
        <taxon>Gunneridae</taxon>
        <taxon>Pentapetalae</taxon>
        <taxon>rosids</taxon>
        <taxon>malvids</taxon>
        <taxon>Malvales</taxon>
        <taxon>Malvaceae</taxon>
        <taxon>Malvoideae</taxon>
        <taxon>Gossypium</taxon>
    </lineage>
</organism>
<dbReference type="PANTHER" id="PTHR37984">
    <property type="entry name" value="PROTEIN CBG26694"/>
    <property type="match status" value="1"/>
</dbReference>
<sequence length="342" mass="39062">MTREPVLALLDYSKTYEVDTDASDYAIGKVFLSELDFTMEYKPERANIVADALSRKMKFATINQLNGFLLEHIRKGLSHDPTTKSLVELAKEGKTKRFWLDGELLYTHGHCFYVPHYGKLRKEVMKECYDSRWASHPGMRRTLALLEDRYYWPHMGEDVKTYVKTCLVCQQDKVELKSPTDLLQPLPVPERPWESVSMILLLVCLSLMGLQTRDEYWGVHCLLSVIEMGDLGLILDVIVQVNGLRLKLFHKYASTNRWTSRTSEYVIGDISSALCECHTKGLAKVVGCCLIFVQFTAKWSHKSKLVRDSDGPTSTHTQRCCDLLYKAKSCSLSICEGLAIEE</sequence>
<feature type="domain" description="Integrase zinc-binding" evidence="1">
    <location>
        <begin position="119"/>
        <end position="173"/>
    </location>
</feature>
<dbReference type="Pfam" id="PF17921">
    <property type="entry name" value="Integrase_H2C2"/>
    <property type="match status" value="1"/>
</dbReference>
<gene>
    <name evidence="2" type="ORF">CXB51_021848</name>
</gene>
<dbReference type="PANTHER" id="PTHR37984:SF5">
    <property type="entry name" value="PROTEIN NYNRIN-LIKE"/>
    <property type="match status" value="1"/>
</dbReference>
<evidence type="ECO:0000259" key="1">
    <source>
        <dbReference type="Pfam" id="PF17921"/>
    </source>
</evidence>
<name>A0A8J6CS80_9ROSI</name>
<dbReference type="InterPro" id="IPR041588">
    <property type="entry name" value="Integrase_H2C2"/>
</dbReference>
<proteinExistence type="predicted"/>
<dbReference type="OrthoDB" id="1000633at2759"/>